<dbReference type="GO" id="GO:0140359">
    <property type="term" value="F:ABC-type transporter activity"/>
    <property type="evidence" value="ECO:0007669"/>
    <property type="project" value="InterPro"/>
</dbReference>
<gene>
    <name evidence="2" type="ORF">GCM10017581_059150</name>
</gene>
<keyword evidence="1" id="KW-1133">Transmembrane helix</keyword>
<evidence type="ECO:0000256" key="1">
    <source>
        <dbReference type="SAM" id="Phobius"/>
    </source>
</evidence>
<keyword evidence="3" id="KW-1185">Reference proteome</keyword>
<dbReference type="RefSeq" id="WP_261963703.1">
    <property type="nucleotide sequence ID" value="NZ_BAAAXA010000003.1"/>
</dbReference>
<dbReference type="EMBL" id="BSFP01000042">
    <property type="protein sequence ID" value="GLL04168.1"/>
    <property type="molecule type" value="Genomic_DNA"/>
</dbReference>
<reference evidence="2" key="1">
    <citation type="journal article" date="2014" name="Int. J. Syst. Evol. Microbiol.">
        <title>Complete genome sequence of Corynebacterium casei LMG S-19264T (=DSM 44701T), isolated from a smear-ripened cheese.</title>
        <authorList>
            <consortium name="US DOE Joint Genome Institute (JGI-PGF)"/>
            <person name="Walter F."/>
            <person name="Albersmeier A."/>
            <person name="Kalinowski J."/>
            <person name="Ruckert C."/>
        </authorList>
    </citation>
    <scope>NUCLEOTIDE SEQUENCE</scope>
    <source>
        <strain evidence="2">VKM Ac-1321</strain>
    </source>
</reference>
<sequence>MIWMSWRQFRMQALAGVVVLGALSAYLVKIGLDVRDARDGYLAQCQVTGDCAGAMVRLVGDYRSPLLVLAGVLGLVPVLIGMFWGAPLVARELEAGTHRLVWNQSVSRRRWLAVRLATVVLAAMVVGACASLLLSWAAAPIDAIAQDRFGTVNFGARGLSPIGQAALAAALGAAVGMFSRRTLPAMAVTGLLVLIMLFVMPNAIRPHLMPAHHESRHMTAAAIDQAHGLGTLGNAPVLKGIEIPGVWVTSVSELLTADGRPLDPKVFDDCLMRAPKTGATGTFGDSSPCLESHDLHLDIAYQPNERFWAFQCLETGLYLLLTGLVAALMLWSIRHRT</sequence>
<evidence type="ECO:0000313" key="2">
    <source>
        <dbReference type="EMBL" id="GLL04168.1"/>
    </source>
</evidence>
<dbReference type="Proteomes" id="UP001143480">
    <property type="component" value="Unassembled WGS sequence"/>
</dbReference>
<accession>A0A9W6NPC4</accession>
<feature type="transmembrane region" description="Helical" evidence="1">
    <location>
        <begin position="111"/>
        <end position="138"/>
    </location>
</feature>
<proteinExistence type="predicted"/>
<feature type="transmembrane region" description="Helical" evidence="1">
    <location>
        <begin position="315"/>
        <end position="333"/>
    </location>
</feature>
<evidence type="ECO:0000313" key="3">
    <source>
        <dbReference type="Proteomes" id="UP001143480"/>
    </source>
</evidence>
<feature type="transmembrane region" description="Helical" evidence="1">
    <location>
        <begin position="66"/>
        <end position="90"/>
    </location>
</feature>
<feature type="transmembrane region" description="Helical" evidence="1">
    <location>
        <begin position="158"/>
        <end position="178"/>
    </location>
</feature>
<protein>
    <submittedName>
        <fullName evidence="2">Transporter</fullName>
    </submittedName>
</protein>
<dbReference type="AlphaFoldDB" id="A0A9W6NPC4"/>
<reference evidence="2" key="2">
    <citation type="submission" date="2023-01" db="EMBL/GenBank/DDBJ databases">
        <authorList>
            <person name="Sun Q."/>
            <person name="Evtushenko L."/>
        </authorList>
    </citation>
    <scope>NUCLEOTIDE SEQUENCE</scope>
    <source>
        <strain evidence="2">VKM Ac-1321</strain>
    </source>
</reference>
<name>A0A9W6NPC4_9ACTN</name>
<dbReference type="GO" id="GO:0005886">
    <property type="term" value="C:plasma membrane"/>
    <property type="evidence" value="ECO:0007669"/>
    <property type="project" value="UniProtKB-SubCell"/>
</dbReference>
<comment type="caution">
    <text evidence="2">The sequence shown here is derived from an EMBL/GenBank/DDBJ whole genome shotgun (WGS) entry which is preliminary data.</text>
</comment>
<feature type="transmembrane region" description="Helical" evidence="1">
    <location>
        <begin position="185"/>
        <end position="204"/>
    </location>
</feature>
<organism evidence="2 3">
    <name type="scientific">Dactylosporangium matsuzakiense</name>
    <dbReference type="NCBI Taxonomy" id="53360"/>
    <lineage>
        <taxon>Bacteria</taxon>
        <taxon>Bacillati</taxon>
        <taxon>Actinomycetota</taxon>
        <taxon>Actinomycetes</taxon>
        <taxon>Micromonosporales</taxon>
        <taxon>Micromonosporaceae</taxon>
        <taxon>Dactylosporangium</taxon>
    </lineage>
</organism>
<keyword evidence="1" id="KW-0812">Transmembrane</keyword>
<keyword evidence="1" id="KW-0472">Membrane</keyword>